<accession>A0A4E9DK83</accession>
<dbReference type="AlphaFoldDB" id="A0A4E9DK83"/>
<gene>
    <name evidence="2" type="ORF">FUG_LOCUS318426</name>
    <name evidence="1" type="ORF">MDCFG202_LOCUS449382</name>
</gene>
<dbReference type="Proteomes" id="UP000746612">
    <property type="component" value="Unassembled WGS sequence"/>
</dbReference>
<dbReference type="EMBL" id="CAJPIJ010000163">
    <property type="protein sequence ID" value="CAG1999236.1"/>
    <property type="molecule type" value="Genomic_DNA"/>
</dbReference>
<protein>
    <submittedName>
        <fullName evidence="2">Uncharacterized protein</fullName>
    </submittedName>
</protein>
<evidence type="ECO:0000313" key="2">
    <source>
        <dbReference type="EMBL" id="VIO58753.1"/>
    </source>
</evidence>
<reference evidence="1" key="2">
    <citation type="submission" date="2021-03" db="EMBL/GenBank/DDBJ databases">
        <authorList>
            <person name="Alouane T."/>
            <person name="Langin T."/>
            <person name="Bonhomme L."/>
        </authorList>
    </citation>
    <scope>NUCLEOTIDE SEQUENCE</scope>
    <source>
        <strain evidence="1">MDC_Fg202</strain>
    </source>
</reference>
<sequence>MERNTSPDSSMENWYTLPKVYGTAAKKLNSVPNSAATYKQMKPVMGSKRSIRIGRTTATRANILSRAANGGGRSIFNPFFFASLRLMTGWNVSCAKAATAMARIEKKTNVHCVQRHPLRFTTKAPITGLHRQLEFPKLLSILTHPNPGPKKGMSINTADTGPLFLGVNVSDKVPGATARTGAQHKPAMKRKKHSAPILCTKPAPMVNTAPIGTLAA</sequence>
<organism evidence="2">
    <name type="scientific">Gibberella zeae</name>
    <name type="common">Wheat head blight fungus</name>
    <name type="synonym">Fusarium graminearum</name>
    <dbReference type="NCBI Taxonomy" id="5518"/>
    <lineage>
        <taxon>Eukaryota</taxon>
        <taxon>Fungi</taxon>
        <taxon>Dikarya</taxon>
        <taxon>Ascomycota</taxon>
        <taxon>Pezizomycotina</taxon>
        <taxon>Sordariomycetes</taxon>
        <taxon>Hypocreomycetidae</taxon>
        <taxon>Hypocreales</taxon>
        <taxon>Nectriaceae</taxon>
        <taxon>Fusarium</taxon>
    </lineage>
</organism>
<dbReference type="EMBL" id="CAAKMV010000135">
    <property type="protein sequence ID" value="VIO58753.1"/>
    <property type="molecule type" value="Genomic_DNA"/>
</dbReference>
<name>A0A4E9DK83_GIBZA</name>
<reference evidence="2" key="1">
    <citation type="submission" date="2019-04" db="EMBL/GenBank/DDBJ databases">
        <authorList>
            <person name="Melise S."/>
            <person name="Noan J."/>
            <person name="Okalmin O."/>
        </authorList>
    </citation>
    <scope>NUCLEOTIDE SEQUENCE</scope>
    <source>
        <strain evidence="2">FN9</strain>
    </source>
</reference>
<evidence type="ECO:0000313" key="1">
    <source>
        <dbReference type="EMBL" id="CAG1999236.1"/>
    </source>
</evidence>
<proteinExistence type="predicted"/>